<proteinExistence type="predicted"/>
<evidence type="ECO:0000313" key="1">
    <source>
        <dbReference type="EMBL" id="OCK83992.1"/>
    </source>
</evidence>
<accession>A0A8E2EH97</accession>
<reference evidence="1 2" key="1">
    <citation type="journal article" date="2016" name="Nat. Commun.">
        <title>Ectomycorrhizal ecology is imprinted in the genome of the dominant symbiotic fungus Cenococcum geophilum.</title>
        <authorList>
            <consortium name="DOE Joint Genome Institute"/>
            <person name="Peter M."/>
            <person name="Kohler A."/>
            <person name="Ohm R.A."/>
            <person name="Kuo A."/>
            <person name="Krutzmann J."/>
            <person name="Morin E."/>
            <person name="Arend M."/>
            <person name="Barry K.W."/>
            <person name="Binder M."/>
            <person name="Choi C."/>
            <person name="Clum A."/>
            <person name="Copeland A."/>
            <person name="Grisel N."/>
            <person name="Haridas S."/>
            <person name="Kipfer T."/>
            <person name="LaButti K."/>
            <person name="Lindquist E."/>
            <person name="Lipzen A."/>
            <person name="Maire R."/>
            <person name="Meier B."/>
            <person name="Mihaltcheva S."/>
            <person name="Molinier V."/>
            <person name="Murat C."/>
            <person name="Poggeler S."/>
            <person name="Quandt C.A."/>
            <person name="Sperisen C."/>
            <person name="Tritt A."/>
            <person name="Tisserant E."/>
            <person name="Crous P.W."/>
            <person name="Henrissat B."/>
            <person name="Nehls U."/>
            <person name="Egli S."/>
            <person name="Spatafora J.W."/>
            <person name="Grigoriev I.V."/>
            <person name="Martin F.M."/>
        </authorList>
    </citation>
    <scope>NUCLEOTIDE SEQUENCE [LARGE SCALE GENOMIC DNA]</scope>
    <source>
        <strain evidence="1 2">CBS 459.81</strain>
    </source>
</reference>
<dbReference type="AlphaFoldDB" id="A0A8E2EH97"/>
<dbReference type="Proteomes" id="UP000250266">
    <property type="component" value="Unassembled WGS sequence"/>
</dbReference>
<name>A0A8E2EH97_9PEZI</name>
<gene>
    <name evidence="1" type="ORF">K432DRAFT_152308</name>
</gene>
<dbReference type="EMBL" id="KV744847">
    <property type="protein sequence ID" value="OCK83992.1"/>
    <property type="molecule type" value="Genomic_DNA"/>
</dbReference>
<organism evidence="1 2">
    <name type="scientific">Lepidopterella palustris CBS 459.81</name>
    <dbReference type="NCBI Taxonomy" id="1314670"/>
    <lineage>
        <taxon>Eukaryota</taxon>
        <taxon>Fungi</taxon>
        <taxon>Dikarya</taxon>
        <taxon>Ascomycota</taxon>
        <taxon>Pezizomycotina</taxon>
        <taxon>Dothideomycetes</taxon>
        <taxon>Pleosporomycetidae</taxon>
        <taxon>Mytilinidiales</taxon>
        <taxon>Argynnaceae</taxon>
        <taxon>Lepidopterella</taxon>
    </lineage>
</organism>
<sequence>MAVGIEMGILLNLLYKYIFKCPSPPSPRQCETVYELDITNIQTSLSSPNQTNPAPQPHKVLPPSSYIINQTVLYTDPRTLCASHPDTDQSLLPNPNIGGYIRDCWSGAESRCCILRLERRKFWRVLMLAPSAQARGFNPIQSSNRPLAISLHPPFSNEAAFHVWHAHTARREYGVVAVHGSSMLLSRFGDARVPSSKIWCVYPFRFGGDLLELLGGVLKREG</sequence>
<evidence type="ECO:0000313" key="2">
    <source>
        <dbReference type="Proteomes" id="UP000250266"/>
    </source>
</evidence>
<keyword evidence="2" id="KW-1185">Reference proteome</keyword>
<protein>
    <submittedName>
        <fullName evidence="1">Uncharacterized protein</fullName>
    </submittedName>
</protein>